<proteinExistence type="predicted"/>
<dbReference type="PANTHER" id="PTHR43441:SF2">
    <property type="entry name" value="FAMILY ACETYLTRANSFERASE, PUTATIVE (AFU_ORTHOLOGUE AFUA_7G00850)-RELATED"/>
    <property type="match status" value="1"/>
</dbReference>
<dbReference type="SUPFAM" id="SSF55729">
    <property type="entry name" value="Acyl-CoA N-acyltransferases (Nat)"/>
    <property type="match status" value="1"/>
</dbReference>
<name>A0ABS1B8B3_9MICO</name>
<evidence type="ECO:0000259" key="1">
    <source>
        <dbReference type="PROSITE" id="PS51186"/>
    </source>
</evidence>
<dbReference type="RefSeq" id="WP_200501492.1">
    <property type="nucleotide sequence ID" value="NZ_JAEDAJ010000002.1"/>
</dbReference>
<dbReference type="InterPro" id="IPR016181">
    <property type="entry name" value="Acyl_CoA_acyltransferase"/>
</dbReference>
<dbReference type="PANTHER" id="PTHR43441">
    <property type="entry name" value="RIBOSOMAL-PROTEIN-SERINE ACETYLTRANSFERASE"/>
    <property type="match status" value="1"/>
</dbReference>
<dbReference type="Gene3D" id="3.40.630.30">
    <property type="match status" value="1"/>
</dbReference>
<sequence>MDITLRPLRREDARAIVTAEDDATVRFLSGGRSTVQGTEEYVDRLEREAAEGRSKRAFGIWADGACVGTVDVDPQVTDGLEPGDVNIAYGVAPWIRGRGVAVRAVDLVCGIVAERNLGERAAIRASAENSASQRVAEKAGFTFSHEMRSATDVDGQGKPEVLRVFVREL</sequence>
<reference evidence="2 3" key="1">
    <citation type="submission" date="2020-12" db="EMBL/GenBank/DDBJ databases">
        <title>Brachybacterium sp. MASK1Z-5, whole genome shotgun sequence.</title>
        <authorList>
            <person name="Tuo L."/>
        </authorList>
    </citation>
    <scope>NUCLEOTIDE SEQUENCE [LARGE SCALE GENOMIC DNA]</scope>
    <source>
        <strain evidence="2 3">MASK1Z-5</strain>
    </source>
</reference>
<keyword evidence="3" id="KW-1185">Reference proteome</keyword>
<organism evidence="2 3">
    <name type="scientific">Brachybacterium halotolerans</name>
    <dbReference type="NCBI Taxonomy" id="2795215"/>
    <lineage>
        <taxon>Bacteria</taxon>
        <taxon>Bacillati</taxon>
        <taxon>Actinomycetota</taxon>
        <taxon>Actinomycetes</taxon>
        <taxon>Micrococcales</taxon>
        <taxon>Dermabacteraceae</taxon>
        <taxon>Brachybacterium</taxon>
    </lineage>
</organism>
<gene>
    <name evidence="2" type="ORF">I8D64_05430</name>
</gene>
<feature type="domain" description="N-acetyltransferase" evidence="1">
    <location>
        <begin position="3"/>
        <end position="167"/>
    </location>
</feature>
<protein>
    <submittedName>
        <fullName evidence="2">GNAT family N-acetyltransferase</fullName>
    </submittedName>
</protein>
<dbReference type="PROSITE" id="PS51186">
    <property type="entry name" value="GNAT"/>
    <property type="match status" value="1"/>
</dbReference>
<comment type="caution">
    <text evidence="2">The sequence shown here is derived from an EMBL/GenBank/DDBJ whole genome shotgun (WGS) entry which is preliminary data.</text>
</comment>
<evidence type="ECO:0000313" key="3">
    <source>
        <dbReference type="Proteomes" id="UP000612352"/>
    </source>
</evidence>
<dbReference type="Pfam" id="PF13302">
    <property type="entry name" value="Acetyltransf_3"/>
    <property type="match status" value="1"/>
</dbReference>
<accession>A0ABS1B8B3</accession>
<dbReference type="InterPro" id="IPR000182">
    <property type="entry name" value="GNAT_dom"/>
</dbReference>
<evidence type="ECO:0000313" key="2">
    <source>
        <dbReference type="EMBL" id="MBK0330840.1"/>
    </source>
</evidence>
<dbReference type="InterPro" id="IPR051908">
    <property type="entry name" value="Ribosomal_N-acetyltransferase"/>
</dbReference>
<dbReference type="EMBL" id="JAEDAJ010000002">
    <property type="protein sequence ID" value="MBK0330840.1"/>
    <property type="molecule type" value="Genomic_DNA"/>
</dbReference>
<dbReference type="Proteomes" id="UP000612352">
    <property type="component" value="Unassembled WGS sequence"/>
</dbReference>